<evidence type="ECO:0000313" key="3">
    <source>
        <dbReference type="EMBL" id="MCH6162606.1"/>
    </source>
</evidence>
<feature type="compositionally biased region" description="Polar residues" evidence="1">
    <location>
        <begin position="355"/>
        <end position="367"/>
    </location>
</feature>
<evidence type="ECO:0000313" key="4">
    <source>
        <dbReference type="Proteomes" id="UP001166784"/>
    </source>
</evidence>
<evidence type="ECO:0000259" key="2">
    <source>
        <dbReference type="Pfam" id="PF02470"/>
    </source>
</evidence>
<dbReference type="PANTHER" id="PTHR33371:SF16">
    <property type="entry name" value="MCE-FAMILY PROTEIN MCE3F"/>
    <property type="match status" value="1"/>
</dbReference>
<reference evidence="3" key="2">
    <citation type="journal article" date="2023" name="Int. J. Syst. Evol. Microbiol.">
        <title>Streptomyces marispadix sp. nov., isolated from marine beach sediment of the Northern Coast of Portugal.</title>
        <authorList>
            <person name="dos Santos J.D.N."/>
            <person name="Vitorino I.R."/>
            <person name="Kallscheuer N."/>
            <person name="Srivastava A."/>
            <person name="Krautwurst S."/>
            <person name="Marz M."/>
            <person name="Jogler C."/>
            <person name="Lobo Da Cunha A."/>
            <person name="Catita J."/>
            <person name="Goncalves H."/>
            <person name="Gonzalez I."/>
            <person name="Reyes F."/>
            <person name="Lage O.M."/>
        </authorList>
    </citation>
    <scope>NUCLEOTIDE SEQUENCE</scope>
    <source>
        <strain evidence="3">M600PL45_2</strain>
    </source>
</reference>
<proteinExistence type="predicted"/>
<dbReference type="InterPro" id="IPR052336">
    <property type="entry name" value="MlaD_Phospholipid_Transporter"/>
</dbReference>
<feature type="compositionally biased region" description="Basic and acidic residues" evidence="1">
    <location>
        <begin position="329"/>
        <end position="340"/>
    </location>
</feature>
<reference evidence="3" key="1">
    <citation type="submission" date="2022-03" db="EMBL/GenBank/DDBJ databases">
        <authorList>
            <person name="Santos J.D.N."/>
            <person name="Kallscheuer N."/>
            <person name="Jogler C."/>
            <person name="Lage O.M."/>
        </authorList>
    </citation>
    <scope>NUCLEOTIDE SEQUENCE</scope>
    <source>
        <strain evidence="3">M600PL45_2</strain>
    </source>
</reference>
<feature type="region of interest" description="Disordered" evidence="1">
    <location>
        <begin position="312"/>
        <end position="419"/>
    </location>
</feature>
<accession>A0ABS9T2V9</accession>
<gene>
    <name evidence="3" type="ORF">MMA15_20105</name>
</gene>
<comment type="caution">
    <text evidence="3">The sequence shown here is derived from an EMBL/GenBank/DDBJ whole genome shotgun (WGS) entry which is preliminary data.</text>
</comment>
<feature type="domain" description="Mce/MlaD" evidence="2">
    <location>
        <begin position="38"/>
        <end position="114"/>
    </location>
</feature>
<sequence>MLTRTVKAQLIAFATVTVVGVSYVGAEYAGLADRFTDRGYTVRARFADSGGIFEGAEVTYRGVPVGRVGALRLSGPDGVSVEMRLDDGPRIPSDSLAVVANRSAVGEQHVDLQPRTRNGPYLKDGSTIARRDTRVPLPTTELIRSLDRLTGSVGKKDLRVTVAELGRAFAGTGPNLGRTVDSGDKLVESATASLPQTISLIEKSQTVLKTQVDKGSAIKSFSRDLALLSGDVKSGDRDFRNLLENGEKAAPQIDSLIRANETALPVLIGNLISGGQITSARLPGMEQMLVAFPLTVAGSKTVVPGDGTTHFGLVVNADDPPACRQGYESTKRRDPSDTSERPANTDARCTAPRGSGTNVRGAQNSPRPSGPGGADAGTGDQTAAHVSPYDPESGAVRGPDGRTVRIGSSGGEQSTFGKDSWQWLLVGPMA</sequence>
<protein>
    <submittedName>
        <fullName evidence="3">MCE family protein</fullName>
    </submittedName>
</protein>
<name>A0ABS9T2V9_9ACTN</name>
<dbReference type="PANTHER" id="PTHR33371">
    <property type="entry name" value="INTERMEMBRANE PHOSPHOLIPID TRANSPORT SYSTEM BINDING PROTEIN MLAD-RELATED"/>
    <property type="match status" value="1"/>
</dbReference>
<dbReference type="InterPro" id="IPR005693">
    <property type="entry name" value="Mce"/>
</dbReference>
<dbReference type="InterPro" id="IPR003399">
    <property type="entry name" value="Mce/MlaD"/>
</dbReference>
<dbReference type="Pfam" id="PF02470">
    <property type="entry name" value="MlaD"/>
    <property type="match status" value="1"/>
</dbReference>
<dbReference type="NCBIfam" id="TIGR00996">
    <property type="entry name" value="Mtu_fam_mce"/>
    <property type="match status" value="1"/>
</dbReference>
<dbReference type="EMBL" id="JAKWJU010000002">
    <property type="protein sequence ID" value="MCH6162606.1"/>
    <property type="molecule type" value="Genomic_DNA"/>
</dbReference>
<evidence type="ECO:0000256" key="1">
    <source>
        <dbReference type="SAM" id="MobiDB-lite"/>
    </source>
</evidence>
<keyword evidence="4" id="KW-1185">Reference proteome</keyword>
<organism evidence="3 4">
    <name type="scientific">Streptomyces marispadix</name>
    <dbReference type="NCBI Taxonomy" id="2922868"/>
    <lineage>
        <taxon>Bacteria</taxon>
        <taxon>Bacillati</taxon>
        <taxon>Actinomycetota</taxon>
        <taxon>Actinomycetes</taxon>
        <taxon>Kitasatosporales</taxon>
        <taxon>Streptomycetaceae</taxon>
        <taxon>Streptomyces</taxon>
    </lineage>
</organism>
<dbReference type="RefSeq" id="WP_241061533.1">
    <property type="nucleotide sequence ID" value="NZ_JAKWJU010000002.1"/>
</dbReference>
<dbReference type="Proteomes" id="UP001166784">
    <property type="component" value="Unassembled WGS sequence"/>
</dbReference>